<keyword evidence="2" id="KW-0012">Acyltransferase</keyword>
<dbReference type="SUPFAM" id="SSF55729">
    <property type="entry name" value="Acyl-CoA N-acyltransferases (Nat)"/>
    <property type="match status" value="1"/>
</dbReference>
<dbReference type="PANTHER" id="PTHR10545">
    <property type="entry name" value="DIAMINE N-ACETYLTRANSFERASE"/>
    <property type="match status" value="1"/>
</dbReference>
<dbReference type="PROSITE" id="PS51186">
    <property type="entry name" value="GNAT"/>
    <property type="match status" value="1"/>
</dbReference>
<dbReference type="Gene3D" id="3.40.630.30">
    <property type="match status" value="1"/>
</dbReference>
<dbReference type="Pfam" id="PF00583">
    <property type="entry name" value="Acetyltransf_1"/>
    <property type="match status" value="1"/>
</dbReference>
<dbReference type="RefSeq" id="WP_013534417.1">
    <property type="nucleotide sequence ID" value="NC_014924.1"/>
</dbReference>
<dbReference type="AlphaFoldDB" id="E6WRC9"/>
<feature type="domain" description="N-acetyltransferase" evidence="3">
    <location>
        <begin position="3"/>
        <end position="150"/>
    </location>
</feature>
<dbReference type="STRING" id="743721.Psesu_0734"/>
<organism evidence="4 5">
    <name type="scientific">Pseudoxanthomonas suwonensis (strain 11-1)</name>
    <dbReference type="NCBI Taxonomy" id="743721"/>
    <lineage>
        <taxon>Bacteria</taxon>
        <taxon>Pseudomonadati</taxon>
        <taxon>Pseudomonadota</taxon>
        <taxon>Gammaproteobacteria</taxon>
        <taxon>Lysobacterales</taxon>
        <taxon>Lysobacteraceae</taxon>
        <taxon>Pseudoxanthomonas</taxon>
    </lineage>
</organism>
<keyword evidence="1 4" id="KW-0808">Transferase</keyword>
<dbReference type="CDD" id="cd04301">
    <property type="entry name" value="NAT_SF"/>
    <property type="match status" value="1"/>
</dbReference>
<protein>
    <submittedName>
        <fullName evidence="4">GCN5-related N-acetyltransferase</fullName>
    </submittedName>
</protein>
<dbReference type="HOGENOM" id="CLU_013985_41_3_6"/>
<evidence type="ECO:0000313" key="4">
    <source>
        <dbReference type="EMBL" id="ADV26587.1"/>
    </source>
</evidence>
<evidence type="ECO:0000313" key="5">
    <source>
        <dbReference type="Proteomes" id="UP000008632"/>
    </source>
</evidence>
<dbReference type="EMBL" id="CP002446">
    <property type="protein sequence ID" value="ADV26587.1"/>
    <property type="molecule type" value="Genomic_DNA"/>
</dbReference>
<dbReference type="KEGG" id="psu:Psesu_0734"/>
<dbReference type="InterPro" id="IPR051016">
    <property type="entry name" value="Diverse_Substrate_AcTransf"/>
</dbReference>
<accession>E6WRC9</accession>
<dbReference type="eggNOG" id="COG0456">
    <property type="taxonomic scope" value="Bacteria"/>
</dbReference>
<proteinExistence type="predicted"/>
<evidence type="ECO:0000256" key="2">
    <source>
        <dbReference type="ARBA" id="ARBA00023315"/>
    </source>
</evidence>
<gene>
    <name evidence="4" type="ordered locus">Psesu_0734</name>
</gene>
<dbReference type="InterPro" id="IPR016181">
    <property type="entry name" value="Acyl_CoA_acyltransferase"/>
</dbReference>
<dbReference type="InterPro" id="IPR000182">
    <property type="entry name" value="GNAT_dom"/>
</dbReference>
<reference evidence="4 5" key="1">
    <citation type="submission" date="2011-01" db="EMBL/GenBank/DDBJ databases">
        <title>Complete sequence of Pseudoxanthomonas suwonensis 11-1.</title>
        <authorList>
            <consortium name="US DOE Joint Genome Institute"/>
            <person name="Lucas S."/>
            <person name="Copeland A."/>
            <person name="Lapidus A."/>
            <person name="Cheng J.-F."/>
            <person name="Goodwin L."/>
            <person name="Pitluck S."/>
            <person name="Teshima H."/>
            <person name="Detter J.C."/>
            <person name="Han C."/>
            <person name="Tapia R."/>
            <person name="Land M."/>
            <person name="Hauser L."/>
            <person name="Kyrpides N."/>
            <person name="Ivanova N."/>
            <person name="Ovchinnikova G."/>
            <person name="Siebers A.K."/>
            <person name="Allgaier M."/>
            <person name="Thelen M.P."/>
            <person name="Hugenholtz P."/>
            <person name="Gladden J."/>
            <person name="Woyke T."/>
        </authorList>
    </citation>
    <scope>NUCLEOTIDE SEQUENCE [LARGE SCALE GENOMIC DNA]</scope>
    <source>
        <strain evidence="5">11-1</strain>
    </source>
</reference>
<dbReference type="PANTHER" id="PTHR10545:SF29">
    <property type="entry name" value="GH14572P-RELATED"/>
    <property type="match status" value="1"/>
</dbReference>
<dbReference type="GO" id="GO:0008080">
    <property type="term" value="F:N-acetyltransferase activity"/>
    <property type="evidence" value="ECO:0007669"/>
    <property type="project" value="TreeGrafter"/>
</dbReference>
<evidence type="ECO:0000256" key="1">
    <source>
        <dbReference type="ARBA" id="ARBA00022679"/>
    </source>
</evidence>
<dbReference type="Proteomes" id="UP000008632">
    <property type="component" value="Chromosome"/>
</dbReference>
<evidence type="ECO:0000259" key="3">
    <source>
        <dbReference type="PROSITE" id="PS51186"/>
    </source>
</evidence>
<sequence length="152" mass="17187">MPTLVRRAAPGDMQALLELVAEHAAFEQATARPDAQALSEAIFGARPRLLCWVAAGQDAPAGYMTATCDFSTWQARPFLYMDCLYLRATARNHGLGARLLDALREHARLADITRLQWQTPEWNQAAARFYRRQGARELRKRRFVLELEEGEG</sequence>
<name>E6WRC9_PSEUU</name>
<keyword evidence="5" id="KW-1185">Reference proteome</keyword>
<dbReference type="OrthoDB" id="9805924at2"/>